<sequence length="83" mass="9376">MADDEVTLDEDWDVHLREGENYTDRYRGAVLMPGTCGCCSRQHAWDYTPAKARRIAARLIALADEAEKVEPARLLTPEEADAR</sequence>
<dbReference type="Proteomes" id="UP001595851">
    <property type="component" value="Unassembled WGS sequence"/>
</dbReference>
<keyword evidence="2" id="KW-1185">Reference proteome</keyword>
<evidence type="ECO:0000313" key="1">
    <source>
        <dbReference type="EMBL" id="MFC4006614.1"/>
    </source>
</evidence>
<reference evidence="2" key="1">
    <citation type="journal article" date="2019" name="Int. J. Syst. Evol. Microbiol.">
        <title>The Global Catalogue of Microorganisms (GCM) 10K type strain sequencing project: providing services to taxonomists for standard genome sequencing and annotation.</title>
        <authorList>
            <consortium name="The Broad Institute Genomics Platform"/>
            <consortium name="The Broad Institute Genome Sequencing Center for Infectious Disease"/>
            <person name="Wu L."/>
            <person name="Ma J."/>
        </authorList>
    </citation>
    <scope>NUCLEOTIDE SEQUENCE [LARGE SCALE GENOMIC DNA]</scope>
    <source>
        <strain evidence="2">TBRC 1276</strain>
    </source>
</reference>
<protein>
    <submittedName>
        <fullName evidence="1">Uncharacterized protein</fullName>
    </submittedName>
</protein>
<proteinExistence type="predicted"/>
<gene>
    <name evidence="1" type="ORF">ACFOY2_05240</name>
</gene>
<dbReference type="EMBL" id="JBHSBI010000002">
    <property type="protein sequence ID" value="MFC4006614.1"/>
    <property type="molecule type" value="Genomic_DNA"/>
</dbReference>
<name>A0ABV8G307_9ACTN</name>
<organism evidence="1 2">
    <name type="scientific">Nonomuraea purpurea</name>
    <dbReference type="NCBI Taxonomy" id="1849276"/>
    <lineage>
        <taxon>Bacteria</taxon>
        <taxon>Bacillati</taxon>
        <taxon>Actinomycetota</taxon>
        <taxon>Actinomycetes</taxon>
        <taxon>Streptosporangiales</taxon>
        <taxon>Streptosporangiaceae</taxon>
        <taxon>Nonomuraea</taxon>
    </lineage>
</organism>
<comment type="caution">
    <text evidence="1">The sequence shown here is derived from an EMBL/GenBank/DDBJ whole genome shotgun (WGS) entry which is preliminary data.</text>
</comment>
<evidence type="ECO:0000313" key="2">
    <source>
        <dbReference type="Proteomes" id="UP001595851"/>
    </source>
</evidence>
<dbReference type="RefSeq" id="WP_379526754.1">
    <property type="nucleotide sequence ID" value="NZ_JBHSBI010000002.1"/>
</dbReference>
<accession>A0ABV8G307</accession>